<dbReference type="Gramene" id="OPUNC09G04790.1">
    <property type="protein sequence ID" value="OPUNC09G04790.1"/>
    <property type="gene ID" value="OPUNC09G04790"/>
</dbReference>
<dbReference type="HOGENOM" id="CLU_1565393_0_0_1"/>
<proteinExistence type="predicted"/>
<evidence type="ECO:0000313" key="3">
    <source>
        <dbReference type="Proteomes" id="UP000026962"/>
    </source>
</evidence>
<organism evidence="2">
    <name type="scientific">Oryza punctata</name>
    <name type="common">Red rice</name>
    <dbReference type="NCBI Taxonomy" id="4537"/>
    <lineage>
        <taxon>Eukaryota</taxon>
        <taxon>Viridiplantae</taxon>
        <taxon>Streptophyta</taxon>
        <taxon>Embryophyta</taxon>
        <taxon>Tracheophyta</taxon>
        <taxon>Spermatophyta</taxon>
        <taxon>Magnoliopsida</taxon>
        <taxon>Liliopsida</taxon>
        <taxon>Poales</taxon>
        <taxon>Poaceae</taxon>
        <taxon>BOP clade</taxon>
        <taxon>Oryzoideae</taxon>
        <taxon>Oryzeae</taxon>
        <taxon>Oryzinae</taxon>
        <taxon>Oryza</taxon>
    </lineage>
</organism>
<keyword evidence="3" id="KW-1185">Reference proteome</keyword>
<feature type="transmembrane region" description="Helical" evidence="1">
    <location>
        <begin position="107"/>
        <end position="124"/>
    </location>
</feature>
<keyword evidence="1" id="KW-0472">Membrane</keyword>
<dbReference type="EnsemblPlants" id="OPUNC09G04790.1">
    <property type="protein sequence ID" value="OPUNC09G04790.1"/>
    <property type="gene ID" value="OPUNC09G04790"/>
</dbReference>
<evidence type="ECO:0000313" key="2">
    <source>
        <dbReference type="EnsemblPlants" id="OPUNC09G04790.1"/>
    </source>
</evidence>
<feature type="transmembrane region" description="Helical" evidence="1">
    <location>
        <begin position="136"/>
        <end position="156"/>
    </location>
</feature>
<evidence type="ECO:0000256" key="1">
    <source>
        <dbReference type="SAM" id="Phobius"/>
    </source>
</evidence>
<dbReference type="Proteomes" id="UP000026962">
    <property type="component" value="Chromosome 9"/>
</dbReference>
<accession>A0A0E0LZS4</accession>
<keyword evidence="1" id="KW-1133">Transmembrane helix</keyword>
<protein>
    <submittedName>
        <fullName evidence="2">Uncharacterized protein</fullName>
    </submittedName>
</protein>
<keyword evidence="1" id="KW-0812">Transmembrane</keyword>
<reference evidence="2" key="1">
    <citation type="submission" date="2015-04" db="UniProtKB">
        <authorList>
            <consortium name="EnsemblPlants"/>
        </authorList>
    </citation>
    <scope>IDENTIFICATION</scope>
</reference>
<dbReference type="AlphaFoldDB" id="A0A0E0LZS4"/>
<name>A0A0E0LZS4_ORYPU</name>
<sequence length="171" mass="18014">MASDPPRSAGASPVPWSTSPSVGWSTLKLFGRGEFYGKGWGASLVEEFFLMEFGSHQLCLCFDCSCGCEFGAEVVHETPATQPFVGVWGGVGAAWPGVASLATITPLLFLLGGFLVWLCVGVLGESKLLVEVASSATITLFCFHLGRAVAAWVVAVGREREPGRILCSILG</sequence>
<reference evidence="2" key="2">
    <citation type="submission" date="2018-05" db="EMBL/GenBank/DDBJ databases">
        <title>OpunRS2 (Oryza punctata Reference Sequence Version 2).</title>
        <authorList>
            <person name="Zhang J."/>
            <person name="Kudrna D."/>
            <person name="Lee S."/>
            <person name="Talag J."/>
            <person name="Welchert J."/>
            <person name="Wing R.A."/>
        </authorList>
    </citation>
    <scope>NUCLEOTIDE SEQUENCE [LARGE SCALE GENOMIC DNA]</scope>
</reference>